<proteinExistence type="predicted"/>
<dbReference type="EMBL" id="JAESDN010000006">
    <property type="protein sequence ID" value="KAG7048421.1"/>
    <property type="molecule type" value="Genomic_DNA"/>
</dbReference>
<comment type="caution">
    <text evidence="1">The sequence shown here is derived from an EMBL/GenBank/DDBJ whole genome shotgun (WGS) entry which is preliminary data.</text>
</comment>
<dbReference type="Proteomes" id="UP000699042">
    <property type="component" value="Unassembled WGS sequence"/>
</dbReference>
<keyword evidence="2" id="KW-1185">Reference proteome</keyword>
<protein>
    <submittedName>
        <fullName evidence="1">Uncharacterized protein</fullName>
    </submittedName>
</protein>
<organism evidence="1 2">
    <name type="scientific">Colletotrichum scovillei</name>
    <dbReference type="NCBI Taxonomy" id="1209932"/>
    <lineage>
        <taxon>Eukaryota</taxon>
        <taxon>Fungi</taxon>
        <taxon>Dikarya</taxon>
        <taxon>Ascomycota</taxon>
        <taxon>Pezizomycotina</taxon>
        <taxon>Sordariomycetes</taxon>
        <taxon>Hypocreomycetidae</taxon>
        <taxon>Glomerellales</taxon>
        <taxon>Glomerellaceae</taxon>
        <taxon>Colletotrichum</taxon>
        <taxon>Colletotrichum acutatum species complex</taxon>
    </lineage>
</organism>
<evidence type="ECO:0000313" key="2">
    <source>
        <dbReference type="Proteomes" id="UP000699042"/>
    </source>
</evidence>
<dbReference type="AlphaFoldDB" id="A0A9P7R5Y6"/>
<sequence length="79" mass="8381">MALLPQQPRHTRPLAMPDAVRQCSYSNVQDLAVHRSRGSSKTAGQLADLKASETGLAASKGGDIGGHRRVDSILLLSCL</sequence>
<accession>A0A9P7R5Y6</accession>
<evidence type="ECO:0000313" key="1">
    <source>
        <dbReference type="EMBL" id="KAG7048421.1"/>
    </source>
</evidence>
<name>A0A9P7R5Y6_9PEZI</name>
<gene>
    <name evidence="1" type="ORF">JMJ77_014059</name>
</gene>
<reference evidence="1" key="1">
    <citation type="submission" date="2021-05" db="EMBL/GenBank/DDBJ databases">
        <title>Comparative genomics of three Colletotrichum scovillei strains and genetic complementation revealed genes involved fungal growth and virulence on chili pepper.</title>
        <authorList>
            <person name="Hsieh D.-K."/>
            <person name="Chuang S.-C."/>
            <person name="Chen C.-Y."/>
            <person name="Chao Y.-T."/>
            <person name="Lu M.-Y.J."/>
            <person name="Lee M.-H."/>
            <person name="Shih M.-C."/>
        </authorList>
    </citation>
    <scope>NUCLEOTIDE SEQUENCE</scope>
    <source>
        <strain evidence="1">Coll-153</strain>
    </source>
</reference>